<dbReference type="InterPro" id="IPR000835">
    <property type="entry name" value="HTH_MarR-typ"/>
</dbReference>
<dbReference type="OrthoDB" id="288929at2"/>
<evidence type="ECO:0000313" key="5">
    <source>
        <dbReference type="EMBL" id="AFL86862.1"/>
    </source>
</evidence>
<dbReference type="InterPro" id="IPR023187">
    <property type="entry name" value="Tscrpt_reg_MarR-type_CS"/>
</dbReference>
<keyword evidence="3" id="KW-0804">Transcription</keyword>
<dbReference type="GO" id="GO:0006950">
    <property type="term" value="P:response to stress"/>
    <property type="evidence" value="ECO:0007669"/>
    <property type="project" value="TreeGrafter"/>
</dbReference>
<dbReference type="PRINTS" id="PR00598">
    <property type="entry name" value="HTHMARR"/>
</dbReference>
<name>I3ZC94_TERRK</name>
<keyword evidence="1" id="KW-0805">Transcription regulation</keyword>
<evidence type="ECO:0000313" key="6">
    <source>
        <dbReference type="Proteomes" id="UP000006056"/>
    </source>
</evidence>
<dbReference type="PROSITE" id="PS01117">
    <property type="entry name" value="HTH_MARR_1"/>
    <property type="match status" value="1"/>
</dbReference>
<dbReference type="PANTHER" id="PTHR33164:SF103">
    <property type="entry name" value="REGULATORY PROTEIN MARR"/>
    <property type="match status" value="1"/>
</dbReference>
<evidence type="ECO:0000256" key="2">
    <source>
        <dbReference type="ARBA" id="ARBA00023125"/>
    </source>
</evidence>
<dbReference type="EMBL" id="CP003379">
    <property type="protein sequence ID" value="AFL86862.1"/>
    <property type="molecule type" value="Genomic_DNA"/>
</dbReference>
<keyword evidence="2" id="KW-0238">DNA-binding</keyword>
<sequence length="155" mass="17370">MATRIKPSAAPTAATPANDQLPRELMCAMDGMFLRMLKQTSVQEMSRMNTSPHESRALGTLLRQGPLLMSELAKTMEIPLSSATNLVNRLVEKGHVARERSDDDRRIVRVTVSASGRRLMAKLDQFRLEASRHALTRLDTTEQRTLIALLRKTSE</sequence>
<dbReference type="PANTHER" id="PTHR33164">
    <property type="entry name" value="TRANSCRIPTIONAL REGULATOR, MARR FAMILY"/>
    <property type="match status" value="1"/>
</dbReference>
<organism evidence="5 6">
    <name type="scientific">Terriglobus roseus (strain DSM 18391 / NRRL B-41598 / KBS 63)</name>
    <dbReference type="NCBI Taxonomy" id="926566"/>
    <lineage>
        <taxon>Bacteria</taxon>
        <taxon>Pseudomonadati</taxon>
        <taxon>Acidobacteriota</taxon>
        <taxon>Terriglobia</taxon>
        <taxon>Terriglobales</taxon>
        <taxon>Acidobacteriaceae</taxon>
        <taxon>Terriglobus</taxon>
    </lineage>
</organism>
<dbReference type="eggNOG" id="COG1846">
    <property type="taxonomic scope" value="Bacteria"/>
</dbReference>
<dbReference type="SUPFAM" id="SSF46785">
    <property type="entry name" value="Winged helix' DNA-binding domain"/>
    <property type="match status" value="1"/>
</dbReference>
<dbReference type="RefSeq" id="WP_014784431.1">
    <property type="nucleotide sequence ID" value="NC_018014.1"/>
</dbReference>
<accession>I3ZC94</accession>
<evidence type="ECO:0000256" key="1">
    <source>
        <dbReference type="ARBA" id="ARBA00023015"/>
    </source>
</evidence>
<dbReference type="STRING" id="926566.Terro_0521"/>
<dbReference type="InterPro" id="IPR036390">
    <property type="entry name" value="WH_DNA-bd_sf"/>
</dbReference>
<dbReference type="Proteomes" id="UP000006056">
    <property type="component" value="Chromosome"/>
</dbReference>
<proteinExistence type="predicted"/>
<dbReference type="GO" id="GO:0003677">
    <property type="term" value="F:DNA binding"/>
    <property type="evidence" value="ECO:0007669"/>
    <property type="project" value="UniProtKB-KW"/>
</dbReference>
<keyword evidence="6" id="KW-1185">Reference proteome</keyword>
<dbReference type="PROSITE" id="PS50995">
    <property type="entry name" value="HTH_MARR_2"/>
    <property type="match status" value="1"/>
</dbReference>
<feature type="domain" description="HTH marR-type" evidence="4">
    <location>
        <begin position="18"/>
        <end position="155"/>
    </location>
</feature>
<dbReference type="HOGENOM" id="CLU_083287_27_4_0"/>
<protein>
    <submittedName>
        <fullName evidence="5">Transcriptional regulator</fullName>
    </submittedName>
</protein>
<dbReference type="SMART" id="SM00347">
    <property type="entry name" value="HTH_MARR"/>
    <property type="match status" value="1"/>
</dbReference>
<dbReference type="GO" id="GO:0003700">
    <property type="term" value="F:DNA-binding transcription factor activity"/>
    <property type="evidence" value="ECO:0007669"/>
    <property type="project" value="InterPro"/>
</dbReference>
<gene>
    <name evidence="5" type="ordered locus">Terro_0521</name>
</gene>
<evidence type="ECO:0000259" key="4">
    <source>
        <dbReference type="PROSITE" id="PS50995"/>
    </source>
</evidence>
<reference evidence="5 6" key="1">
    <citation type="submission" date="2012-06" db="EMBL/GenBank/DDBJ databases">
        <title>Complete genome of Terriglobus roseus DSM 18391.</title>
        <authorList>
            <consortium name="US DOE Joint Genome Institute (JGI-PGF)"/>
            <person name="Lucas S."/>
            <person name="Copeland A."/>
            <person name="Lapidus A."/>
            <person name="Glavina del Rio T."/>
            <person name="Dalin E."/>
            <person name="Tice H."/>
            <person name="Bruce D."/>
            <person name="Goodwin L."/>
            <person name="Pitluck S."/>
            <person name="Peters L."/>
            <person name="Mikhailova N."/>
            <person name="Munk A.C.C."/>
            <person name="Kyrpides N."/>
            <person name="Mavromatis K."/>
            <person name="Ivanova N."/>
            <person name="Brettin T."/>
            <person name="Detter J.C."/>
            <person name="Han C."/>
            <person name="Larimer F."/>
            <person name="Land M."/>
            <person name="Hauser L."/>
            <person name="Markowitz V."/>
            <person name="Cheng J.-F."/>
            <person name="Hugenholtz P."/>
            <person name="Woyke T."/>
            <person name="Wu D."/>
            <person name="Brambilla E."/>
            <person name="Klenk H.-P."/>
            <person name="Eisen J.A."/>
        </authorList>
    </citation>
    <scope>NUCLEOTIDE SEQUENCE [LARGE SCALE GENOMIC DNA]</scope>
    <source>
        <strain evidence="6">DSM 18391 / NRRL B-41598 / KBS 63</strain>
    </source>
</reference>
<dbReference type="InterPro" id="IPR036388">
    <property type="entry name" value="WH-like_DNA-bd_sf"/>
</dbReference>
<dbReference type="AlphaFoldDB" id="I3ZC94"/>
<dbReference type="Pfam" id="PF12802">
    <property type="entry name" value="MarR_2"/>
    <property type="match status" value="1"/>
</dbReference>
<dbReference type="KEGG" id="trs:Terro_0521"/>
<evidence type="ECO:0000256" key="3">
    <source>
        <dbReference type="ARBA" id="ARBA00023163"/>
    </source>
</evidence>
<dbReference type="InterPro" id="IPR039422">
    <property type="entry name" value="MarR/SlyA-like"/>
</dbReference>
<dbReference type="Gene3D" id="1.10.10.10">
    <property type="entry name" value="Winged helix-like DNA-binding domain superfamily/Winged helix DNA-binding domain"/>
    <property type="match status" value="1"/>
</dbReference>